<dbReference type="SUPFAM" id="SSF81324">
    <property type="entry name" value="Voltage-gated potassium channels"/>
    <property type="match status" value="1"/>
</dbReference>
<sequence length="150" mass="16982">MELVSTCCFLLLIATTVFHYEVLRLLTAGLPLLHMRHPRMQLIFVILGAFAAHFIEILLYGAAYYVLATRFHVGLMGDPGPLPFSRCMYFSAETFTTVGYGDVIPHGDLRQLAGMEALNGLLLIGWTASFTYLEMQRFWDTDQQEARKKS</sequence>
<organism evidence="3 4">
    <name type="scientific">Massilia horti</name>
    <dbReference type="NCBI Taxonomy" id="2562153"/>
    <lineage>
        <taxon>Bacteria</taxon>
        <taxon>Pseudomonadati</taxon>
        <taxon>Pseudomonadota</taxon>
        <taxon>Betaproteobacteria</taxon>
        <taxon>Burkholderiales</taxon>
        <taxon>Oxalobacteraceae</taxon>
        <taxon>Telluria group</taxon>
        <taxon>Massilia</taxon>
    </lineage>
</organism>
<protein>
    <submittedName>
        <fullName evidence="3">Two pore domain potassium channel family protein</fullName>
    </submittedName>
</protein>
<keyword evidence="3" id="KW-0407">Ion channel</keyword>
<dbReference type="GO" id="GO:0034220">
    <property type="term" value="P:monoatomic ion transmembrane transport"/>
    <property type="evidence" value="ECO:0007669"/>
    <property type="project" value="UniProtKB-KW"/>
</dbReference>
<keyword evidence="1" id="KW-0812">Transmembrane</keyword>
<keyword evidence="3" id="KW-0406">Ion transport</keyword>
<keyword evidence="4" id="KW-1185">Reference proteome</keyword>
<evidence type="ECO:0000259" key="2">
    <source>
        <dbReference type="Pfam" id="PF07885"/>
    </source>
</evidence>
<evidence type="ECO:0000256" key="1">
    <source>
        <dbReference type="SAM" id="Phobius"/>
    </source>
</evidence>
<dbReference type="EMBL" id="SPUM01000039">
    <property type="protein sequence ID" value="TFW33504.1"/>
    <property type="molecule type" value="Genomic_DNA"/>
</dbReference>
<comment type="caution">
    <text evidence="3">The sequence shown here is derived from an EMBL/GenBank/DDBJ whole genome shotgun (WGS) entry which is preliminary data.</text>
</comment>
<evidence type="ECO:0000313" key="3">
    <source>
        <dbReference type="EMBL" id="TFW33504.1"/>
    </source>
</evidence>
<feature type="domain" description="Potassium channel" evidence="2">
    <location>
        <begin position="54"/>
        <end position="129"/>
    </location>
</feature>
<dbReference type="AlphaFoldDB" id="A0A4Y9T535"/>
<accession>A0A4Y9T535</accession>
<keyword evidence="1" id="KW-0472">Membrane</keyword>
<dbReference type="Gene3D" id="1.10.287.70">
    <property type="match status" value="1"/>
</dbReference>
<dbReference type="Pfam" id="PF07885">
    <property type="entry name" value="Ion_trans_2"/>
    <property type="match status" value="1"/>
</dbReference>
<gene>
    <name evidence="3" type="ORF">E4O92_06665</name>
</gene>
<keyword evidence="1" id="KW-1133">Transmembrane helix</keyword>
<reference evidence="3 4" key="1">
    <citation type="submission" date="2019-03" db="EMBL/GenBank/DDBJ databases">
        <title>Draft genome of Massilia hortus sp. nov., a novel bacterial species of the Oxalobacteraceae family.</title>
        <authorList>
            <person name="Peta V."/>
            <person name="Raths R."/>
            <person name="Bucking H."/>
        </authorList>
    </citation>
    <scope>NUCLEOTIDE SEQUENCE [LARGE SCALE GENOMIC DNA]</scope>
    <source>
        <strain evidence="3 4">ONC3</strain>
    </source>
</reference>
<keyword evidence="3" id="KW-0813">Transport</keyword>
<dbReference type="Proteomes" id="UP000297258">
    <property type="component" value="Unassembled WGS sequence"/>
</dbReference>
<name>A0A4Y9T535_9BURK</name>
<feature type="transmembrane region" description="Helical" evidence="1">
    <location>
        <begin position="42"/>
        <end position="67"/>
    </location>
</feature>
<dbReference type="OrthoDB" id="9813518at2"/>
<dbReference type="RefSeq" id="WP_135188979.1">
    <property type="nucleotide sequence ID" value="NZ_SPUM01000039.1"/>
</dbReference>
<dbReference type="InterPro" id="IPR013099">
    <property type="entry name" value="K_chnl_dom"/>
</dbReference>
<proteinExistence type="predicted"/>
<evidence type="ECO:0000313" key="4">
    <source>
        <dbReference type="Proteomes" id="UP000297258"/>
    </source>
</evidence>